<dbReference type="SUPFAM" id="SSF52540">
    <property type="entry name" value="P-loop containing nucleoside triphosphate hydrolases"/>
    <property type="match status" value="1"/>
</dbReference>
<dbReference type="PANTHER" id="PTHR46855:SF1">
    <property type="entry name" value="GATA TRANSCRIPTION FACTOR 26"/>
    <property type="match status" value="1"/>
</dbReference>
<organism evidence="1 2">
    <name type="scientific">Nepenthes gracilis</name>
    <name type="common">Slender pitcher plant</name>
    <dbReference type="NCBI Taxonomy" id="150966"/>
    <lineage>
        <taxon>Eukaryota</taxon>
        <taxon>Viridiplantae</taxon>
        <taxon>Streptophyta</taxon>
        <taxon>Embryophyta</taxon>
        <taxon>Tracheophyta</taxon>
        <taxon>Spermatophyta</taxon>
        <taxon>Magnoliopsida</taxon>
        <taxon>eudicotyledons</taxon>
        <taxon>Gunneridae</taxon>
        <taxon>Pentapetalae</taxon>
        <taxon>Caryophyllales</taxon>
        <taxon>Nepenthaceae</taxon>
        <taxon>Nepenthes</taxon>
    </lineage>
</organism>
<evidence type="ECO:0000313" key="2">
    <source>
        <dbReference type="Proteomes" id="UP001279734"/>
    </source>
</evidence>
<accession>A0AAD3XP40</accession>
<keyword evidence="2" id="KW-1185">Reference proteome</keyword>
<gene>
    <name evidence="1" type="ORF">Nepgr_013958</name>
</gene>
<dbReference type="Proteomes" id="UP001279734">
    <property type="component" value="Unassembled WGS sequence"/>
</dbReference>
<dbReference type="Gene3D" id="3.40.50.300">
    <property type="entry name" value="P-loop containing nucleotide triphosphate hydrolases"/>
    <property type="match status" value="1"/>
</dbReference>
<name>A0AAD3XP40_NEPGR</name>
<sequence>MSLQTILDEHNSNRSSPGFAITNSASCAHFGGADANDFIRPFRSVALDTLAPSRKRTKVTRRKPSSVEKLTIDFYNILPKQKSSYLSGSSENLVLENETPMESVEIEPSCVCIRHLSTLTQEVEYEIRTIANDYKVLTVNRMYLYSGLPFRDENSNNVNMFGLRIDKIKRNKCHPKRLQIIWNHNFSLCYLDIIDIFNFDVFRGYLVADEQQQVLKYPSSVGDNSPPVSRDKKRPPILVLVICLTREFAAEAVAEATILLTYYPSIGVQVVIVGTRHAVGQKRMPAYPCQILLATAGSLRNHLENTVGFATGLMGFRKDVSFLPQYLKRFDKSATLL</sequence>
<dbReference type="InterPro" id="IPR027417">
    <property type="entry name" value="P-loop_NTPase"/>
</dbReference>
<dbReference type="EMBL" id="BSYO01000011">
    <property type="protein sequence ID" value="GMH12117.1"/>
    <property type="molecule type" value="Genomic_DNA"/>
</dbReference>
<protein>
    <submittedName>
        <fullName evidence="1">Uncharacterized protein</fullName>
    </submittedName>
</protein>
<comment type="caution">
    <text evidence="1">The sequence shown here is derived from an EMBL/GenBank/DDBJ whole genome shotgun (WGS) entry which is preliminary data.</text>
</comment>
<dbReference type="InterPro" id="IPR044589">
    <property type="entry name" value="GATA26/27"/>
</dbReference>
<dbReference type="PANTHER" id="PTHR46855">
    <property type="entry name" value="OSJNBB0038F03.10 PROTEIN"/>
    <property type="match status" value="1"/>
</dbReference>
<reference evidence="1" key="1">
    <citation type="submission" date="2023-05" db="EMBL/GenBank/DDBJ databases">
        <title>Nepenthes gracilis genome sequencing.</title>
        <authorList>
            <person name="Fukushima K."/>
        </authorList>
    </citation>
    <scope>NUCLEOTIDE SEQUENCE</scope>
    <source>
        <strain evidence="1">SING2019-196</strain>
    </source>
</reference>
<evidence type="ECO:0000313" key="1">
    <source>
        <dbReference type="EMBL" id="GMH12117.1"/>
    </source>
</evidence>
<dbReference type="AlphaFoldDB" id="A0AAD3XP40"/>
<proteinExistence type="predicted"/>